<dbReference type="KEGG" id="vg:77924807"/>
<protein>
    <submittedName>
        <fullName evidence="2">Uncharacterized protein</fullName>
    </submittedName>
</protein>
<evidence type="ECO:0000256" key="1">
    <source>
        <dbReference type="SAM" id="MobiDB-lite"/>
    </source>
</evidence>
<name>A0A6B9L725_9CAUD</name>
<feature type="compositionally biased region" description="Basic residues" evidence="1">
    <location>
        <begin position="65"/>
        <end position="74"/>
    </location>
</feature>
<dbReference type="Proteomes" id="UP000463915">
    <property type="component" value="Segment"/>
</dbReference>
<reference evidence="2 3" key="1">
    <citation type="submission" date="2019-12" db="EMBL/GenBank/DDBJ databases">
        <authorList>
            <person name="Ayuk M.A."/>
            <person name="Robinson C.J."/>
            <person name="Anderson W.A."/>
            <person name="Ullah H."/>
            <person name="Gugssa A."/>
            <person name="Somiranjan G."/>
            <person name="Allen A."/>
            <person name="Lourds M.F."/>
            <person name="Quagraine B.K."/>
            <person name="Smith M."/>
            <person name="Moore M."/>
            <person name="Oliver J."/>
            <person name="Irabor E."/>
            <person name="Roy S.D."/>
            <person name="Bassey G."/>
            <person name="Louis B.N."/>
            <person name="Adu D."/>
            <person name="Akhimien C.E."/>
            <person name="Annor K."/>
            <person name="Archibald A."/>
            <person name="Ashagre K.C."/>
            <person name="Baity M.R."/>
            <person name="Barnes K.J."/>
            <person name="Barrios L.E."/>
            <person name="Black A.C."/>
            <person name="Bowen'Kauth M.S."/>
            <person name="Bowman K.N."/>
            <person name="Breaux D.L."/>
            <person name="Brooks J.A."/>
            <person name="Bwayili H.A."/>
            <person name="Caine T."/>
            <person name="Williams A.Y."/>
            <person name="Norris L.J."/>
            <person name="Nwozo E.O."/>
            <person name="Prosper P.L."/>
            <person name="Rankin N.A."/>
            <person name="Richardson K.M."/>
            <person name="Robinson D.M."/>
            <person name="Salters D.J."/>
            <person name="Savage M.A."/>
            <person name="Solomon S.M."/>
            <person name="Williams L.R."/>
            <person name="Curtis N."/>
            <person name="Garlena R.A."/>
            <person name="Russell D.A."/>
            <person name="Pope W.H."/>
            <person name="Jacobs-Sera D."/>
            <person name="Hatfull G.F."/>
        </authorList>
    </citation>
    <scope>NUCLEOTIDE SEQUENCE [LARGE SCALE GENOMIC DNA]</scope>
</reference>
<feature type="region of interest" description="Disordered" evidence="1">
    <location>
        <begin position="1"/>
        <end position="74"/>
    </location>
</feature>
<feature type="compositionally biased region" description="Basic residues" evidence="1">
    <location>
        <begin position="14"/>
        <end position="25"/>
    </location>
</feature>
<accession>A0A6B9L725</accession>
<proteinExistence type="predicted"/>
<dbReference type="RefSeq" id="YP_010649258.1">
    <property type="nucleotide sequence ID" value="NC_070765.1"/>
</dbReference>
<dbReference type="GeneID" id="77924807"/>
<evidence type="ECO:0000313" key="2">
    <source>
        <dbReference type="EMBL" id="QHB37416.1"/>
    </source>
</evidence>
<sequence length="74" mass="8332">MAWSEKARKAAALARKRNSKTKKLTRATPLMKRPKSVPPSINLAQSSRTKHKKGETTSKSGRAVYKPKKKSRKK</sequence>
<dbReference type="EMBL" id="MN813687">
    <property type="protein sequence ID" value="QHB37416.1"/>
    <property type="molecule type" value="Genomic_DNA"/>
</dbReference>
<organism evidence="2 3">
    <name type="scientific">Mycobacterium phage Onyinye</name>
    <dbReference type="NCBI Taxonomy" id="2686235"/>
    <lineage>
        <taxon>Viruses</taxon>
        <taxon>Duplodnaviria</taxon>
        <taxon>Heunggongvirae</taxon>
        <taxon>Uroviricota</taxon>
        <taxon>Caudoviricetes</taxon>
        <taxon>Onyinyevirus</taxon>
        <taxon>Onyinyevirus onyinye</taxon>
    </lineage>
</organism>
<keyword evidence="3" id="KW-1185">Reference proteome</keyword>
<evidence type="ECO:0000313" key="3">
    <source>
        <dbReference type="Proteomes" id="UP000463915"/>
    </source>
</evidence>
<gene>
    <name evidence="2" type="primary">9</name>
    <name evidence="2" type="ORF">SEA_ONYINYE_9</name>
</gene>